<dbReference type="AlphaFoldDB" id="A0ABD2ACA4"/>
<gene>
    <name evidence="1" type="ORF">V1478_012120</name>
</gene>
<reference evidence="1 2" key="1">
    <citation type="journal article" date="2024" name="Ann. Entomol. Soc. Am.">
        <title>Genomic analyses of the southern and eastern yellowjacket wasps (Hymenoptera: Vespidae) reveal evolutionary signatures of social life.</title>
        <authorList>
            <person name="Catto M.A."/>
            <person name="Caine P.B."/>
            <person name="Orr S.E."/>
            <person name="Hunt B.G."/>
            <person name="Goodisman M.A.D."/>
        </authorList>
    </citation>
    <scope>NUCLEOTIDE SEQUENCE [LARGE SCALE GENOMIC DNA]</scope>
    <source>
        <strain evidence="1">233</strain>
        <tissue evidence="1">Head and thorax</tissue>
    </source>
</reference>
<dbReference type="EMBL" id="JAUDFV010000152">
    <property type="protein sequence ID" value="KAL2718244.1"/>
    <property type="molecule type" value="Genomic_DNA"/>
</dbReference>
<name>A0ABD2ACA4_VESSQ</name>
<comment type="caution">
    <text evidence="1">The sequence shown here is derived from an EMBL/GenBank/DDBJ whole genome shotgun (WGS) entry which is preliminary data.</text>
</comment>
<sequence length="116" mass="13774">MNVIKVFAIYDNSSKKYFNINLIILNVRRVNYFMYNVDCRTVNNKYIMYKHCISLLKKYLPPQTQKKTNVNIIEMRERLMDELVYVVIIIVNNVINSLQFHGSVIYCTSVNITLLE</sequence>
<evidence type="ECO:0000313" key="1">
    <source>
        <dbReference type="EMBL" id="KAL2718244.1"/>
    </source>
</evidence>
<dbReference type="Proteomes" id="UP001607302">
    <property type="component" value="Unassembled WGS sequence"/>
</dbReference>
<keyword evidence="2" id="KW-1185">Reference proteome</keyword>
<organism evidence="1 2">
    <name type="scientific">Vespula squamosa</name>
    <name type="common">Southern yellow jacket</name>
    <name type="synonym">Wasp</name>
    <dbReference type="NCBI Taxonomy" id="30214"/>
    <lineage>
        <taxon>Eukaryota</taxon>
        <taxon>Metazoa</taxon>
        <taxon>Ecdysozoa</taxon>
        <taxon>Arthropoda</taxon>
        <taxon>Hexapoda</taxon>
        <taxon>Insecta</taxon>
        <taxon>Pterygota</taxon>
        <taxon>Neoptera</taxon>
        <taxon>Endopterygota</taxon>
        <taxon>Hymenoptera</taxon>
        <taxon>Apocrita</taxon>
        <taxon>Aculeata</taxon>
        <taxon>Vespoidea</taxon>
        <taxon>Vespidae</taxon>
        <taxon>Vespinae</taxon>
        <taxon>Vespula</taxon>
    </lineage>
</organism>
<protein>
    <submittedName>
        <fullName evidence="1">Uncharacterized protein</fullName>
    </submittedName>
</protein>
<evidence type="ECO:0000313" key="2">
    <source>
        <dbReference type="Proteomes" id="UP001607302"/>
    </source>
</evidence>
<proteinExistence type="predicted"/>
<accession>A0ABD2ACA4</accession>